<name>A0A0K6GVW9_9GAMM</name>
<evidence type="ECO:0000313" key="1">
    <source>
        <dbReference type="EMBL" id="CUA82648.1"/>
    </source>
</evidence>
<protein>
    <submittedName>
        <fullName evidence="1">Uncharacterized protein</fullName>
    </submittedName>
</protein>
<keyword evidence="2" id="KW-1185">Reference proteome</keyword>
<dbReference type="Proteomes" id="UP000182598">
    <property type="component" value="Unassembled WGS sequence"/>
</dbReference>
<proteinExistence type="predicted"/>
<sequence length="145" mass="16877">MTNAFKRQLTVAVAVLVTGLLLIWAYSSLGLQSDAKNRNQLYQQLLERSGKLNRDLPKLLDSQTRFERAEVLNYGMRFIYTLVGVDKYQHDEDKIRAQLQPAMLEAFCNIDSLAFYREEADFLVIRYLDQNEATLFELRFELADC</sequence>
<dbReference type="RefSeq" id="WP_055437875.1">
    <property type="nucleotide sequence ID" value="NZ_CYHB01000001.1"/>
</dbReference>
<organism evidence="1 2">
    <name type="scientific">Pseudidiomarina woesei</name>
    <dbReference type="NCBI Taxonomy" id="1381080"/>
    <lineage>
        <taxon>Bacteria</taxon>
        <taxon>Pseudomonadati</taxon>
        <taxon>Pseudomonadota</taxon>
        <taxon>Gammaproteobacteria</taxon>
        <taxon>Alteromonadales</taxon>
        <taxon>Idiomarinaceae</taxon>
        <taxon>Pseudidiomarina</taxon>
    </lineage>
</organism>
<accession>A0A0K6GVW9</accession>
<dbReference type="AlphaFoldDB" id="A0A0K6GVW9"/>
<gene>
    <name evidence="1" type="ORF">Ga0061064_0142</name>
</gene>
<reference evidence="2" key="1">
    <citation type="submission" date="2015-08" db="EMBL/GenBank/DDBJ databases">
        <authorList>
            <person name="Varghese N."/>
        </authorList>
    </citation>
    <scope>NUCLEOTIDE SEQUENCE [LARGE SCALE GENOMIC DNA]</scope>
    <source>
        <strain evidence="2">DSM 27808</strain>
    </source>
</reference>
<evidence type="ECO:0000313" key="2">
    <source>
        <dbReference type="Proteomes" id="UP000182598"/>
    </source>
</evidence>
<dbReference type="EMBL" id="CYHB01000001">
    <property type="protein sequence ID" value="CUA82648.1"/>
    <property type="molecule type" value="Genomic_DNA"/>
</dbReference>
<dbReference type="OrthoDB" id="6241000at2"/>